<evidence type="ECO:0000256" key="4">
    <source>
        <dbReference type="PIRSR" id="PIRSR000185-1"/>
    </source>
</evidence>
<dbReference type="SMART" id="SM00839">
    <property type="entry name" value="ELFV_dehydrog"/>
    <property type="match status" value="1"/>
</dbReference>
<feature type="binding site" evidence="5">
    <location>
        <position position="68"/>
    </location>
    <ligand>
        <name>substrate</name>
    </ligand>
</feature>
<dbReference type="PROSITE" id="PS00074">
    <property type="entry name" value="GLFV_DEHYDROGENASE"/>
    <property type="match status" value="1"/>
</dbReference>
<feature type="region of interest" description="Disordered" evidence="8">
    <location>
        <begin position="214"/>
        <end position="233"/>
    </location>
</feature>
<feature type="binding site" evidence="5">
    <location>
        <position position="404"/>
    </location>
    <ligand>
        <name>substrate</name>
    </ligand>
</feature>
<dbReference type="EMBL" id="LBXN01000043">
    <property type="protein sequence ID" value="KKR32465.1"/>
    <property type="molecule type" value="Genomic_DNA"/>
</dbReference>
<dbReference type="Pfam" id="PF00208">
    <property type="entry name" value="ELFV_dehydrog"/>
    <property type="match status" value="1"/>
</dbReference>
<dbReference type="InterPro" id="IPR006095">
    <property type="entry name" value="Glu/Leu/Phe/Val/Trp_DH"/>
</dbReference>
<comment type="similarity">
    <text evidence="1 3 7">Belongs to the Glu/Leu/Phe/Val dehydrogenases family.</text>
</comment>
<evidence type="ECO:0000256" key="3">
    <source>
        <dbReference type="PIRNR" id="PIRNR000185"/>
    </source>
</evidence>
<sequence>MQNNPFENAKTVLRKAASYLKLDPWMLEVLENPQRVVEVTFPVKMDDGKTKVFKGYRIQFNNARGPYKGGTRYHPDVYMDEVKALSFWMVIKNAVVDIPFGGGKGGVIVDPKSLSLGELERMSKGYMKAIAPAIGPYRDIPGPDMGTPAEVMDALREGYGEWVKEEKLDLSNNEIYSIVTGKSVEKGGSLGREEATGRGGVAVLEALFNKLKTPNSKHQIPNKSKIQNPKSNENLNLDFSKPLTVAIQGFGNLGYHFARLLHEVSDNGKKFKIVALSDSRGAITTLKPDLRNNTEVEGFNPEMVAKCKKEKGYLAGCYCVGTVCDMRFGRTITNEELLELPVDILVPAALENVITKENAPRIKAKVVFEMANGPTTPEADEILHHNKVYVVPDLLNNAGGVTVSYFEWKQNLDGKKWTADEVNTKLKKKMIAALDAVWETHLEYKVNLRTATFILALERVLEKLKIDS</sequence>
<dbReference type="GO" id="GO:0004352">
    <property type="term" value="F:glutamate dehydrogenase (NAD+) activity"/>
    <property type="evidence" value="ECO:0007669"/>
    <property type="project" value="TreeGrafter"/>
</dbReference>
<organism evidence="10 11">
    <name type="scientific">Candidatus Gottesmanbacteria bacterium GW2011_GWC2_39_8</name>
    <dbReference type="NCBI Taxonomy" id="1618450"/>
    <lineage>
        <taxon>Bacteria</taxon>
        <taxon>Candidatus Gottesmaniibacteriota</taxon>
    </lineage>
</organism>
<accession>A0A0G0SCK6</accession>
<dbReference type="PATRIC" id="fig|1618450.3.peg.885"/>
<proteinExistence type="inferred from homology"/>
<feature type="active site" description="Proton donor" evidence="4">
    <location>
        <position position="104"/>
    </location>
</feature>
<dbReference type="InterPro" id="IPR033524">
    <property type="entry name" value="Glu/Leu/Phe/Val_DH_AS"/>
</dbReference>
<dbReference type="Proteomes" id="UP000034539">
    <property type="component" value="Unassembled WGS sequence"/>
</dbReference>
<dbReference type="PRINTS" id="PR00082">
    <property type="entry name" value="GLFDHDRGNASE"/>
</dbReference>
<protein>
    <recommendedName>
        <fullName evidence="3">Glutamate dehydrogenase</fullName>
    </recommendedName>
</protein>
<dbReference type="InterPro" id="IPR006097">
    <property type="entry name" value="Glu/Leu/Phe/Val/Trp_DH_dimer"/>
</dbReference>
<evidence type="ECO:0000256" key="8">
    <source>
        <dbReference type="SAM" id="MobiDB-lite"/>
    </source>
</evidence>
<keyword evidence="5" id="KW-0547">Nucleotide-binding</keyword>
<dbReference type="InterPro" id="IPR006096">
    <property type="entry name" value="Glu/Leu/Phe/Val/Trp_DH_C"/>
</dbReference>
<evidence type="ECO:0000259" key="9">
    <source>
        <dbReference type="SMART" id="SM00839"/>
    </source>
</evidence>
<dbReference type="InterPro" id="IPR014362">
    <property type="entry name" value="Glu_DH"/>
</dbReference>
<dbReference type="InterPro" id="IPR033922">
    <property type="entry name" value="NAD_bind_Glu_DH"/>
</dbReference>
<dbReference type="Gene3D" id="3.40.50.10860">
    <property type="entry name" value="Leucine Dehydrogenase, chain A, domain 1"/>
    <property type="match status" value="1"/>
</dbReference>
<feature type="binding site" evidence="5">
    <location>
        <position position="252"/>
    </location>
    <ligand>
        <name>NAD(+)</name>
        <dbReference type="ChEBI" id="CHEBI:57540"/>
    </ligand>
</feature>
<comment type="caution">
    <text evidence="10">The sequence shown here is derived from an EMBL/GenBank/DDBJ whole genome shotgun (WGS) entry which is preliminary data.</text>
</comment>
<evidence type="ECO:0000256" key="1">
    <source>
        <dbReference type="ARBA" id="ARBA00006382"/>
    </source>
</evidence>
<feature type="site" description="Important for catalysis" evidence="6">
    <location>
        <position position="144"/>
    </location>
</feature>
<reference evidence="10 11" key="1">
    <citation type="journal article" date="2015" name="Nature">
        <title>rRNA introns, odd ribosomes, and small enigmatic genomes across a large radiation of phyla.</title>
        <authorList>
            <person name="Brown C.T."/>
            <person name="Hug L.A."/>
            <person name="Thomas B.C."/>
            <person name="Sharon I."/>
            <person name="Castelle C.J."/>
            <person name="Singh A."/>
            <person name="Wilkins M.J."/>
            <person name="Williams K.H."/>
            <person name="Banfield J.F."/>
        </authorList>
    </citation>
    <scope>NUCLEOTIDE SEQUENCE [LARGE SCALE GENOMIC DNA]</scope>
</reference>
<dbReference type="Gene3D" id="3.40.50.720">
    <property type="entry name" value="NAD(P)-binding Rossmann-like Domain"/>
    <property type="match status" value="1"/>
</dbReference>
<feature type="binding site" evidence="5">
    <location>
        <position position="92"/>
    </location>
    <ligand>
        <name>substrate</name>
    </ligand>
</feature>
<dbReference type="InterPro" id="IPR036291">
    <property type="entry name" value="NAD(P)-bd_dom_sf"/>
</dbReference>
<dbReference type="GO" id="GO:0000166">
    <property type="term" value="F:nucleotide binding"/>
    <property type="evidence" value="ECO:0007669"/>
    <property type="project" value="UniProtKB-KW"/>
</dbReference>
<feature type="domain" description="Glutamate/phenylalanine/leucine/valine/L-tryptophan dehydrogenase C-terminal" evidence="9">
    <location>
        <begin position="189"/>
        <end position="468"/>
    </location>
</feature>
<evidence type="ECO:0000313" key="10">
    <source>
        <dbReference type="EMBL" id="KKR32465.1"/>
    </source>
</evidence>
<dbReference type="InterPro" id="IPR046346">
    <property type="entry name" value="Aminoacid_DH-like_N_sf"/>
</dbReference>
<evidence type="ECO:0000256" key="7">
    <source>
        <dbReference type="RuleBase" id="RU004417"/>
    </source>
</evidence>
<keyword evidence="5" id="KW-0520">NAD</keyword>
<name>A0A0G0SCK6_9BACT</name>
<evidence type="ECO:0000256" key="5">
    <source>
        <dbReference type="PIRSR" id="PIRSR000185-2"/>
    </source>
</evidence>
<keyword evidence="2 3" id="KW-0560">Oxidoreductase</keyword>
<evidence type="ECO:0000256" key="2">
    <source>
        <dbReference type="ARBA" id="ARBA00023002"/>
    </source>
</evidence>
<dbReference type="GO" id="GO:0006538">
    <property type="term" value="P:L-glutamate catabolic process"/>
    <property type="evidence" value="ECO:0007669"/>
    <property type="project" value="TreeGrafter"/>
</dbReference>
<dbReference type="PIRSF" id="PIRSF000185">
    <property type="entry name" value="Glu_DH"/>
    <property type="match status" value="1"/>
</dbReference>
<gene>
    <name evidence="10" type="ORF">UT63_C0043G0007</name>
</gene>
<evidence type="ECO:0000313" key="11">
    <source>
        <dbReference type="Proteomes" id="UP000034539"/>
    </source>
</evidence>
<dbReference type="SUPFAM" id="SSF51735">
    <property type="entry name" value="NAD(P)-binding Rossmann-fold domains"/>
    <property type="match status" value="1"/>
</dbReference>
<dbReference type="CDD" id="cd01076">
    <property type="entry name" value="NAD_bind_1_Glu_DH"/>
    <property type="match status" value="1"/>
</dbReference>
<evidence type="ECO:0000256" key="6">
    <source>
        <dbReference type="PIRSR" id="PIRSR000185-3"/>
    </source>
</evidence>
<dbReference type="SUPFAM" id="SSF53223">
    <property type="entry name" value="Aminoacid dehydrogenase-like, N-terminal domain"/>
    <property type="match status" value="1"/>
</dbReference>
<dbReference type="PANTHER" id="PTHR11606">
    <property type="entry name" value="GLUTAMATE DEHYDROGENASE"/>
    <property type="match status" value="1"/>
</dbReference>
<dbReference type="PANTHER" id="PTHR11606:SF13">
    <property type="entry name" value="GLUTAMATE DEHYDROGENASE 1, MITOCHONDRIAL"/>
    <property type="match status" value="1"/>
</dbReference>
<feature type="binding site" evidence="5">
    <location>
        <position position="196"/>
    </location>
    <ligand>
        <name>NAD(+)</name>
        <dbReference type="ChEBI" id="CHEBI:57540"/>
    </ligand>
</feature>
<dbReference type="AlphaFoldDB" id="A0A0G0SCK6"/>
<dbReference type="Pfam" id="PF02812">
    <property type="entry name" value="ELFV_dehydrog_N"/>
    <property type="match status" value="1"/>
</dbReference>